<proteinExistence type="predicted"/>
<evidence type="ECO:0000313" key="2">
    <source>
        <dbReference type="Proteomes" id="UP000285379"/>
    </source>
</evidence>
<dbReference type="Proteomes" id="UP000285379">
    <property type="component" value="Unassembled WGS sequence"/>
</dbReference>
<evidence type="ECO:0000313" key="1">
    <source>
        <dbReference type="EMBL" id="RGV01631.1"/>
    </source>
</evidence>
<dbReference type="RefSeq" id="WP_117929362.1">
    <property type="nucleotide sequence ID" value="NZ_QRYT01000148.1"/>
</dbReference>
<gene>
    <name evidence="1" type="ORF">DWW27_24295</name>
</gene>
<accession>A0A412VBA1</accession>
<dbReference type="AlphaFoldDB" id="A0A412VBA1"/>
<organism evidence="1 2">
    <name type="scientific">Phocaeicola vulgatus</name>
    <name type="common">Bacteroides vulgatus</name>
    <dbReference type="NCBI Taxonomy" id="821"/>
    <lineage>
        <taxon>Bacteria</taxon>
        <taxon>Pseudomonadati</taxon>
        <taxon>Bacteroidota</taxon>
        <taxon>Bacteroidia</taxon>
        <taxon>Bacteroidales</taxon>
        <taxon>Bacteroidaceae</taxon>
        <taxon>Phocaeicola</taxon>
    </lineage>
</organism>
<reference evidence="1 2" key="1">
    <citation type="submission" date="2018-08" db="EMBL/GenBank/DDBJ databases">
        <title>A genome reference for cultivated species of the human gut microbiota.</title>
        <authorList>
            <person name="Zou Y."/>
            <person name="Xue W."/>
            <person name="Luo G."/>
        </authorList>
    </citation>
    <scope>NUCLEOTIDE SEQUENCE [LARGE SCALE GENOMIC DNA]</scope>
    <source>
        <strain evidence="1 2">AF14-8</strain>
    </source>
</reference>
<dbReference type="EMBL" id="QRYT01000148">
    <property type="protein sequence ID" value="RGV01631.1"/>
    <property type="molecule type" value="Genomic_DNA"/>
</dbReference>
<comment type="caution">
    <text evidence="1">The sequence shown here is derived from an EMBL/GenBank/DDBJ whole genome shotgun (WGS) entry which is preliminary data.</text>
</comment>
<name>A0A412VBA1_PHOVU</name>
<sequence length="94" mass="10903">METIENNVFDEQGKVVATLDKLAEEAIQQTERIFEFKDVYVNTRNWGKVKIKSLKYVNSEIHEQKLITLDAQNITKAILKDALSGEIILFFKEK</sequence>
<protein>
    <submittedName>
        <fullName evidence="1">Uncharacterized protein</fullName>
    </submittedName>
</protein>